<dbReference type="EMBL" id="PFFD01000060">
    <property type="protein sequence ID" value="PIV87123.1"/>
    <property type="molecule type" value="Genomic_DNA"/>
</dbReference>
<keyword evidence="1" id="KW-1133">Transmembrane helix</keyword>
<dbReference type="AlphaFoldDB" id="A0A2M7FCD9"/>
<reference evidence="3" key="1">
    <citation type="submission" date="2017-09" db="EMBL/GenBank/DDBJ databases">
        <title>Depth-based differentiation of microbial function through sediment-hosted aquifers and enrichment of novel symbionts in the deep terrestrial subsurface.</title>
        <authorList>
            <person name="Probst A.J."/>
            <person name="Ladd B."/>
            <person name="Jarett J.K."/>
            <person name="Geller-Mcgrath D.E."/>
            <person name="Sieber C.M.K."/>
            <person name="Emerson J.B."/>
            <person name="Anantharaman K."/>
            <person name="Thomas B.C."/>
            <person name="Malmstrom R."/>
            <person name="Stieglmeier M."/>
            <person name="Klingl A."/>
            <person name="Woyke T."/>
            <person name="Ryan C.M."/>
            <person name="Banfield J.F."/>
        </authorList>
    </citation>
    <scope>NUCLEOTIDE SEQUENCE [LARGE SCALE GENOMIC DNA]</scope>
</reference>
<gene>
    <name evidence="2" type="ORF">COW49_01355</name>
</gene>
<comment type="caution">
    <text evidence="2">The sequence shown here is derived from an EMBL/GenBank/DDBJ whole genome shotgun (WGS) entry which is preliminary data.</text>
</comment>
<feature type="transmembrane region" description="Helical" evidence="1">
    <location>
        <begin position="20"/>
        <end position="39"/>
    </location>
</feature>
<name>A0A2M7FCD9_9BACT</name>
<keyword evidence="1" id="KW-0812">Transmembrane</keyword>
<proteinExistence type="predicted"/>
<feature type="transmembrane region" description="Helical" evidence="1">
    <location>
        <begin position="123"/>
        <end position="144"/>
    </location>
</feature>
<dbReference type="Proteomes" id="UP000228497">
    <property type="component" value="Unassembled WGS sequence"/>
</dbReference>
<evidence type="ECO:0000313" key="3">
    <source>
        <dbReference type="Proteomes" id="UP000228497"/>
    </source>
</evidence>
<accession>A0A2M7FCD9</accession>
<evidence type="ECO:0000313" key="2">
    <source>
        <dbReference type="EMBL" id="PIV87123.1"/>
    </source>
</evidence>
<feature type="transmembrane region" description="Helical" evidence="1">
    <location>
        <begin position="98"/>
        <end position="117"/>
    </location>
</feature>
<feature type="transmembrane region" description="Helical" evidence="1">
    <location>
        <begin position="73"/>
        <end position="91"/>
    </location>
</feature>
<organism evidence="2 3">
    <name type="scientific">Candidatus Kaiserbacteria bacterium CG17_big_fil_post_rev_8_21_14_2_50_51_7</name>
    <dbReference type="NCBI Taxonomy" id="1974613"/>
    <lineage>
        <taxon>Bacteria</taxon>
        <taxon>Candidatus Kaiseribacteriota</taxon>
    </lineage>
</organism>
<protein>
    <submittedName>
        <fullName evidence="2">Uncharacterized protein</fullName>
    </submittedName>
</protein>
<keyword evidence="1" id="KW-0472">Membrane</keyword>
<evidence type="ECO:0000256" key="1">
    <source>
        <dbReference type="SAM" id="Phobius"/>
    </source>
</evidence>
<sequence>MPAFSSILTTYKRGLTMKMVLMIIIMVTATSCSLFHASIGQGTLPDIPDTPVIAPITPQVPTVVQTQVKVLRTGWYCLLAGVLLLAATLAFVPIGAKLYTGAAGVLLILLWPVSYFISEIVPYLPWIGGTILLGSLTLVIFIVWKNIKEIILSVEKLHILPNWKTEIVPTLSKEQSQTAKNIIAKITGDNKSGAQERVGIRGRVDRLLKG</sequence>